<dbReference type="RefSeq" id="WP_209335012.1">
    <property type="nucleotide sequence ID" value="NZ_JAGIYY010000002.1"/>
</dbReference>
<dbReference type="PANTHER" id="PTHR42673">
    <property type="entry name" value="MALEYLACETOACETATE ISOMERASE"/>
    <property type="match status" value="1"/>
</dbReference>
<dbReference type="EMBL" id="JAGIYY010000002">
    <property type="protein sequence ID" value="MBP0439020.1"/>
    <property type="molecule type" value="Genomic_DNA"/>
</dbReference>
<keyword evidence="3" id="KW-1185">Reference proteome</keyword>
<dbReference type="CDD" id="cd03202">
    <property type="entry name" value="GST_C_etherase_LigE"/>
    <property type="match status" value="1"/>
</dbReference>
<dbReference type="PANTHER" id="PTHR42673:SF4">
    <property type="entry name" value="MALEYLACETOACETATE ISOMERASE"/>
    <property type="match status" value="1"/>
</dbReference>
<dbReference type="InterPro" id="IPR004045">
    <property type="entry name" value="Glutathione_S-Trfase_N"/>
</dbReference>
<dbReference type="SUPFAM" id="SSF52833">
    <property type="entry name" value="Thioredoxin-like"/>
    <property type="match status" value="1"/>
</dbReference>
<comment type="caution">
    <text evidence="2">The sequence shown here is derived from an EMBL/GenBank/DDBJ whole genome shotgun (WGS) entry which is preliminary data.</text>
</comment>
<dbReference type="SUPFAM" id="SSF47616">
    <property type="entry name" value="GST C-terminal domain-like"/>
    <property type="match status" value="1"/>
</dbReference>
<reference evidence="2" key="1">
    <citation type="submission" date="2021-03" db="EMBL/GenBank/DDBJ databases">
        <title>Genome sequencing and assembly of Tianweitania sediminis.</title>
        <authorList>
            <person name="Chhetri G."/>
        </authorList>
    </citation>
    <scope>NUCLEOTIDE SEQUENCE</scope>
    <source>
        <strain evidence="2">Z8</strain>
    </source>
</reference>
<dbReference type="GO" id="GO:0016034">
    <property type="term" value="F:maleylacetoacetate isomerase activity"/>
    <property type="evidence" value="ECO:0007669"/>
    <property type="project" value="TreeGrafter"/>
</dbReference>
<dbReference type="InterPro" id="IPR036249">
    <property type="entry name" value="Thioredoxin-like_sf"/>
</dbReference>
<dbReference type="Pfam" id="PF13417">
    <property type="entry name" value="GST_N_3"/>
    <property type="match status" value="1"/>
</dbReference>
<evidence type="ECO:0000259" key="1">
    <source>
        <dbReference type="PROSITE" id="PS50404"/>
    </source>
</evidence>
<proteinExistence type="predicted"/>
<dbReference type="CDD" id="cd03038">
    <property type="entry name" value="GST_N_etherase_LigE"/>
    <property type="match status" value="1"/>
</dbReference>
<dbReference type="GO" id="GO:0004364">
    <property type="term" value="F:glutathione transferase activity"/>
    <property type="evidence" value="ECO:0007669"/>
    <property type="project" value="TreeGrafter"/>
</dbReference>
<name>A0A8J7UJP2_9HYPH</name>
<dbReference type="PROSITE" id="PS50404">
    <property type="entry name" value="GST_NTER"/>
    <property type="match status" value="1"/>
</dbReference>
<dbReference type="InterPro" id="IPR054416">
    <property type="entry name" value="GST_UstS-like_C"/>
</dbReference>
<gene>
    <name evidence="2" type="ORF">J5Y06_10190</name>
</gene>
<dbReference type="Pfam" id="PF22041">
    <property type="entry name" value="GST_C_7"/>
    <property type="match status" value="1"/>
</dbReference>
<protein>
    <submittedName>
        <fullName evidence="2">Glutathione S-transferase family protein</fullName>
    </submittedName>
</protein>
<dbReference type="Gene3D" id="3.40.30.10">
    <property type="entry name" value="Glutaredoxin"/>
    <property type="match status" value="1"/>
</dbReference>
<dbReference type="AlphaFoldDB" id="A0A8J7UJP2"/>
<organism evidence="2 3">
    <name type="scientific">Tianweitania sediminis</name>
    <dbReference type="NCBI Taxonomy" id="1502156"/>
    <lineage>
        <taxon>Bacteria</taxon>
        <taxon>Pseudomonadati</taxon>
        <taxon>Pseudomonadota</taxon>
        <taxon>Alphaproteobacteria</taxon>
        <taxon>Hyphomicrobiales</taxon>
        <taxon>Phyllobacteriaceae</taxon>
        <taxon>Tianweitania</taxon>
    </lineage>
</organism>
<sequence length="230" mass="25912">MSIKLYDLVGKDPTRPFSPHCWKVAMALAHKGLEFESVPTSFTRIKHVENGASPLIPVLSDRGKIVWDSFAIALYLEDRYPDRRTLFGGPAGVATSRFIERWSLVTLHPFLASAALMDIHDHLAPEDQEYFRKSREARFNKKLEEVPVGREAKVVAFRASLEPLRGMLGFQPFIGGESPLFCDYIVFGAFQWVRVVSPFRFLDEADPVGIWLQRCLDLHGGIARQVPAAA</sequence>
<dbReference type="Proteomes" id="UP000666240">
    <property type="component" value="Unassembled WGS sequence"/>
</dbReference>
<dbReference type="GO" id="GO:0006749">
    <property type="term" value="P:glutathione metabolic process"/>
    <property type="evidence" value="ECO:0007669"/>
    <property type="project" value="TreeGrafter"/>
</dbReference>
<dbReference type="Gene3D" id="1.20.1050.10">
    <property type="match status" value="1"/>
</dbReference>
<evidence type="ECO:0000313" key="3">
    <source>
        <dbReference type="Proteomes" id="UP000666240"/>
    </source>
</evidence>
<evidence type="ECO:0000313" key="2">
    <source>
        <dbReference type="EMBL" id="MBP0439020.1"/>
    </source>
</evidence>
<accession>A0A8J7UJP2</accession>
<feature type="domain" description="GST N-terminal" evidence="1">
    <location>
        <begin position="8"/>
        <end position="84"/>
    </location>
</feature>
<dbReference type="GO" id="GO:0006559">
    <property type="term" value="P:L-phenylalanine catabolic process"/>
    <property type="evidence" value="ECO:0007669"/>
    <property type="project" value="TreeGrafter"/>
</dbReference>
<dbReference type="InterPro" id="IPR036282">
    <property type="entry name" value="Glutathione-S-Trfase_C_sf"/>
</dbReference>